<dbReference type="Proteomes" id="UP000663865">
    <property type="component" value="Unassembled WGS sequence"/>
</dbReference>
<reference evidence="2" key="1">
    <citation type="submission" date="2021-02" db="EMBL/GenBank/DDBJ databases">
        <authorList>
            <person name="Nowell W R."/>
        </authorList>
    </citation>
    <scope>NUCLEOTIDE SEQUENCE</scope>
</reference>
<dbReference type="EMBL" id="CAJOBR010001654">
    <property type="protein sequence ID" value="CAF4625363.1"/>
    <property type="molecule type" value="Genomic_DNA"/>
</dbReference>
<evidence type="ECO:0000313" key="2">
    <source>
        <dbReference type="EMBL" id="CAF3431750.1"/>
    </source>
</evidence>
<feature type="transmembrane region" description="Helical" evidence="1">
    <location>
        <begin position="20"/>
        <end position="44"/>
    </location>
</feature>
<dbReference type="EMBL" id="CAJNYT010001829">
    <property type="protein sequence ID" value="CAF3431750.1"/>
    <property type="molecule type" value="Genomic_DNA"/>
</dbReference>
<organism evidence="2 6">
    <name type="scientific">Rotaria socialis</name>
    <dbReference type="NCBI Taxonomy" id="392032"/>
    <lineage>
        <taxon>Eukaryota</taxon>
        <taxon>Metazoa</taxon>
        <taxon>Spiralia</taxon>
        <taxon>Gnathifera</taxon>
        <taxon>Rotifera</taxon>
        <taxon>Eurotatoria</taxon>
        <taxon>Bdelloidea</taxon>
        <taxon>Philodinida</taxon>
        <taxon>Philodinidae</taxon>
        <taxon>Rotaria</taxon>
    </lineage>
</organism>
<keyword evidence="1" id="KW-0812">Transmembrane</keyword>
<keyword evidence="1" id="KW-1133">Transmembrane helix</keyword>
<evidence type="ECO:0000256" key="1">
    <source>
        <dbReference type="SAM" id="Phobius"/>
    </source>
</evidence>
<dbReference type="EMBL" id="CAJOBS010001321">
    <property type="protein sequence ID" value="CAF4717511.1"/>
    <property type="molecule type" value="Genomic_DNA"/>
</dbReference>
<comment type="caution">
    <text evidence="2">The sequence shown here is derived from an EMBL/GenBank/DDBJ whole genome shotgun (WGS) entry which is preliminary data.</text>
</comment>
<proteinExistence type="predicted"/>
<dbReference type="EMBL" id="CAJNYV010005564">
    <property type="protein sequence ID" value="CAF3750336.1"/>
    <property type="molecule type" value="Genomic_DNA"/>
</dbReference>
<dbReference type="Proteomes" id="UP000663872">
    <property type="component" value="Unassembled WGS sequence"/>
</dbReference>
<dbReference type="AlphaFoldDB" id="A0A818CS40"/>
<dbReference type="Proteomes" id="UP000663838">
    <property type="component" value="Unassembled WGS sequence"/>
</dbReference>
<protein>
    <submittedName>
        <fullName evidence="2">Uncharacterized protein</fullName>
    </submittedName>
</protein>
<dbReference type="Proteomes" id="UP000663848">
    <property type="component" value="Unassembled WGS sequence"/>
</dbReference>
<sequence>MDAGSWYCGRLKINLNRIGIYILLILCAWCAAIAFFEGTILAYAPASDGDTCPVPQKVAITSTMDCFIFANPWDSNPINMSYLIKCNESMVLKIGDFGARCFGWIYNDVKVVDVLEELGSCAGII</sequence>
<evidence type="ECO:0000313" key="6">
    <source>
        <dbReference type="Proteomes" id="UP000663872"/>
    </source>
</evidence>
<keyword evidence="1" id="KW-0472">Membrane</keyword>
<name>A0A818CS40_9BILA</name>
<evidence type="ECO:0000313" key="5">
    <source>
        <dbReference type="EMBL" id="CAF4717511.1"/>
    </source>
</evidence>
<gene>
    <name evidence="2" type="ORF">GRG538_LOCUS12718</name>
    <name evidence="3" type="ORF">KIK155_LOCUS29667</name>
    <name evidence="4" type="ORF">QYT958_LOCUS13129</name>
    <name evidence="5" type="ORF">TOA249_LOCUS18055</name>
</gene>
<evidence type="ECO:0000313" key="3">
    <source>
        <dbReference type="EMBL" id="CAF3750336.1"/>
    </source>
</evidence>
<accession>A0A818CS40</accession>
<evidence type="ECO:0000313" key="4">
    <source>
        <dbReference type="EMBL" id="CAF4625363.1"/>
    </source>
</evidence>